<dbReference type="Proteomes" id="UP000515146">
    <property type="component" value="Unplaced"/>
</dbReference>
<evidence type="ECO:0000313" key="4">
    <source>
        <dbReference type="RefSeq" id="XP_027206182.1"/>
    </source>
</evidence>
<dbReference type="AlphaFoldDB" id="A0A6P6YLU6"/>
<feature type="compositionally biased region" description="Polar residues" evidence="1">
    <location>
        <begin position="326"/>
        <end position="335"/>
    </location>
</feature>
<feature type="chain" id="PRO_5028140328" evidence="2">
    <location>
        <begin position="22"/>
        <end position="351"/>
    </location>
</feature>
<dbReference type="InParanoid" id="A0A6P6YLU6"/>
<feature type="region of interest" description="Disordered" evidence="1">
    <location>
        <begin position="290"/>
        <end position="351"/>
    </location>
</feature>
<dbReference type="RefSeq" id="XP_027206182.1">
    <property type="nucleotide sequence ID" value="XM_027350381.1"/>
</dbReference>
<gene>
    <name evidence="4" type="primary">LOC113799695</name>
</gene>
<feature type="signal peptide" evidence="2">
    <location>
        <begin position="1"/>
        <end position="21"/>
    </location>
</feature>
<accession>A0A6P6YLU6</accession>
<evidence type="ECO:0000256" key="1">
    <source>
        <dbReference type="SAM" id="MobiDB-lite"/>
    </source>
</evidence>
<protein>
    <submittedName>
        <fullName evidence="4">Keratin, type II cytoskeletal 1-like isoform X1</fullName>
    </submittedName>
</protein>
<name>A0A6P6YLU6_DERPT</name>
<keyword evidence="3" id="KW-1185">Reference proteome</keyword>
<sequence>MFNKIIILTICLLWIFDLSACGGGGGSYGGNSRGFSGFGSSSSSGGGGGGYSRMMGGFHSAGLGMDKFIHHQQQINIGDMNIDQLGAGRQVKSFNGLGPELAHLGTGISSAISGGIGAFMGLQAVGGSSSGGSGSGYGGSMGGSSTGYGGKMGGSGGGYGGSMAGYGGGSSRGGGRINAAVFSTQTFETKPVQSQIGPIEPQIIEVEGNELPVEIVFKSSSSRIKVRQDHRMQGPGETEYNQYEEEPHRLVTQVRKPIIQEVREIISPKRKVIQEIEPVIEEIHTVVAEGQGGHGNSDYGGSGGGYGSSGGGSSSSGGYGGSSGGFMSQQRTTNYASSAAAKAKAKAKAKA</sequence>
<organism evidence="3 4">
    <name type="scientific">Dermatophagoides pteronyssinus</name>
    <name type="common">European house dust mite</name>
    <dbReference type="NCBI Taxonomy" id="6956"/>
    <lineage>
        <taxon>Eukaryota</taxon>
        <taxon>Metazoa</taxon>
        <taxon>Ecdysozoa</taxon>
        <taxon>Arthropoda</taxon>
        <taxon>Chelicerata</taxon>
        <taxon>Arachnida</taxon>
        <taxon>Acari</taxon>
        <taxon>Acariformes</taxon>
        <taxon>Sarcoptiformes</taxon>
        <taxon>Astigmata</taxon>
        <taxon>Psoroptidia</taxon>
        <taxon>Analgoidea</taxon>
        <taxon>Pyroglyphidae</taxon>
        <taxon>Dermatophagoidinae</taxon>
        <taxon>Dermatophagoides</taxon>
    </lineage>
</organism>
<feature type="compositionally biased region" description="Gly residues" evidence="1">
    <location>
        <begin position="290"/>
        <end position="324"/>
    </location>
</feature>
<evidence type="ECO:0000256" key="2">
    <source>
        <dbReference type="SAM" id="SignalP"/>
    </source>
</evidence>
<dbReference type="KEGG" id="dpte:113799695"/>
<dbReference type="OMA" id="KVHQTHE"/>
<reference evidence="4" key="1">
    <citation type="submission" date="2025-08" db="UniProtKB">
        <authorList>
            <consortium name="RefSeq"/>
        </authorList>
    </citation>
    <scope>IDENTIFICATION</scope>
    <source>
        <strain evidence="4">Airmid</strain>
    </source>
</reference>
<proteinExistence type="predicted"/>
<dbReference type="OrthoDB" id="10489690at2759"/>
<keyword evidence="2" id="KW-0732">Signal</keyword>
<evidence type="ECO:0000313" key="3">
    <source>
        <dbReference type="Proteomes" id="UP000515146"/>
    </source>
</evidence>